<protein>
    <submittedName>
        <fullName evidence="8">MFS transporter</fullName>
    </submittedName>
</protein>
<dbReference type="InterPro" id="IPR020846">
    <property type="entry name" value="MFS_dom"/>
</dbReference>
<feature type="transmembrane region" description="Helical" evidence="6">
    <location>
        <begin position="226"/>
        <end position="247"/>
    </location>
</feature>
<name>A0A369VZX3_9HYPH</name>
<keyword evidence="9" id="KW-1185">Reference proteome</keyword>
<evidence type="ECO:0000256" key="4">
    <source>
        <dbReference type="ARBA" id="ARBA00023136"/>
    </source>
</evidence>
<feature type="region of interest" description="Disordered" evidence="5">
    <location>
        <begin position="1"/>
        <end position="30"/>
    </location>
</feature>
<feature type="transmembrane region" description="Helical" evidence="6">
    <location>
        <begin position="107"/>
        <end position="126"/>
    </location>
</feature>
<dbReference type="EMBL" id="QQNH01000042">
    <property type="protein sequence ID" value="RDE07683.1"/>
    <property type="molecule type" value="Genomic_DNA"/>
</dbReference>
<feature type="transmembrane region" description="Helical" evidence="6">
    <location>
        <begin position="328"/>
        <end position="351"/>
    </location>
</feature>
<feature type="domain" description="Major facilitator superfamily (MFS) profile" evidence="7">
    <location>
        <begin position="42"/>
        <end position="510"/>
    </location>
</feature>
<feature type="transmembrane region" description="Helical" evidence="6">
    <location>
        <begin position="430"/>
        <end position="448"/>
    </location>
</feature>
<dbReference type="Proteomes" id="UP000253759">
    <property type="component" value="Unassembled WGS sequence"/>
</dbReference>
<feature type="transmembrane region" description="Helical" evidence="6">
    <location>
        <begin position="253"/>
        <end position="272"/>
    </location>
</feature>
<dbReference type="AlphaFoldDB" id="A0A369VZX3"/>
<dbReference type="SUPFAM" id="SSF103473">
    <property type="entry name" value="MFS general substrate transporter"/>
    <property type="match status" value="1"/>
</dbReference>
<evidence type="ECO:0000256" key="6">
    <source>
        <dbReference type="SAM" id="Phobius"/>
    </source>
</evidence>
<accession>A0A369VZX3</accession>
<proteinExistence type="predicted"/>
<dbReference type="Gene3D" id="1.20.1250.20">
    <property type="entry name" value="MFS general substrate transporter like domains"/>
    <property type="match status" value="1"/>
</dbReference>
<sequence>MPGPSCPPSPPSDDAHPDRTPIGQGKVMSSPQPARQMGFLQVYPVVVLPMFLALIDQTIVATALPDIAAATGDLGNVSWVMLAYLISAAIAAPCYGSMGDWLGKRKMLRVALVISAMGSLICASATGLEQIIVGRVIQGLGGGGLMALSHALIADVVPARERARYQGYFSATGMVASTAGPVIGGLISHTVGWEGVFLAPLPVAVLSFILLYRLPESARAPGKYRFDLVGLLLLAGTVAPLLVGLDFLAGERAGMAAIGLVLVAIVCAFALFRYEKHAQAPVFSPALIADPTVWRCCAMAMCHGATLVAFLTFLPLHLRLVHGYDSVTAGLMLVPFSIGIGLGSMTTGLLISRTGRTAMFPAMGLSVAVIGFIALAWLSPMLDSIALGGLFLVIAVCLGTVMAVVLISAQLASGPERVGAAAGQVQLSRSLGAALGTAVVGAVLMAALRHGGDGAGTLVNALRDGADADLARDSSSLRTVQLGFGLAFSALAVFPAIGALMAATLPLRRIK</sequence>
<evidence type="ECO:0000256" key="1">
    <source>
        <dbReference type="ARBA" id="ARBA00004141"/>
    </source>
</evidence>
<evidence type="ECO:0000256" key="2">
    <source>
        <dbReference type="ARBA" id="ARBA00022692"/>
    </source>
</evidence>
<comment type="subcellular location">
    <subcellularLocation>
        <location evidence="1">Membrane</location>
        <topology evidence="1">Multi-pass membrane protein</topology>
    </subcellularLocation>
</comment>
<organism evidence="8 9">
    <name type="scientific">Pelagibacterium lacus</name>
    <dbReference type="NCBI Taxonomy" id="2282655"/>
    <lineage>
        <taxon>Bacteria</taxon>
        <taxon>Pseudomonadati</taxon>
        <taxon>Pseudomonadota</taxon>
        <taxon>Alphaproteobacteria</taxon>
        <taxon>Hyphomicrobiales</taxon>
        <taxon>Devosiaceae</taxon>
        <taxon>Pelagibacterium</taxon>
    </lineage>
</organism>
<dbReference type="PRINTS" id="PR01036">
    <property type="entry name" value="TCRTETB"/>
</dbReference>
<dbReference type="PROSITE" id="PS50850">
    <property type="entry name" value="MFS"/>
    <property type="match status" value="1"/>
</dbReference>
<dbReference type="InterPro" id="IPR011701">
    <property type="entry name" value="MFS"/>
</dbReference>
<dbReference type="Gene3D" id="1.20.1720.10">
    <property type="entry name" value="Multidrug resistance protein D"/>
    <property type="match status" value="1"/>
</dbReference>
<keyword evidence="2 6" id="KW-0812">Transmembrane</keyword>
<feature type="transmembrane region" description="Helical" evidence="6">
    <location>
        <begin position="76"/>
        <end position="95"/>
    </location>
</feature>
<feature type="transmembrane region" description="Helical" evidence="6">
    <location>
        <begin position="385"/>
        <end position="409"/>
    </location>
</feature>
<dbReference type="PANTHER" id="PTHR23501:SF197">
    <property type="entry name" value="COMD"/>
    <property type="match status" value="1"/>
</dbReference>
<dbReference type="GO" id="GO:0022857">
    <property type="term" value="F:transmembrane transporter activity"/>
    <property type="evidence" value="ECO:0007669"/>
    <property type="project" value="InterPro"/>
</dbReference>
<feature type="transmembrane region" description="Helical" evidence="6">
    <location>
        <begin position="132"/>
        <end position="153"/>
    </location>
</feature>
<feature type="compositionally biased region" description="Pro residues" evidence="5">
    <location>
        <begin position="1"/>
        <end position="11"/>
    </location>
</feature>
<feature type="transmembrane region" description="Helical" evidence="6">
    <location>
        <begin position="293"/>
        <end position="316"/>
    </location>
</feature>
<dbReference type="Pfam" id="PF07690">
    <property type="entry name" value="MFS_1"/>
    <property type="match status" value="1"/>
</dbReference>
<feature type="transmembrane region" description="Helical" evidence="6">
    <location>
        <begin position="358"/>
        <end position="379"/>
    </location>
</feature>
<feature type="transmembrane region" description="Helical" evidence="6">
    <location>
        <begin position="193"/>
        <end position="214"/>
    </location>
</feature>
<evidence type="ECO:0000256" key="5">
    <source>
        <dbReference type="SAM" id="MobiDB-lite"/>
    </source>
</evidence>
<feature type="transmembrane region" description="Helical" evidence="6">
    <location>
        <begin position="165"/>
        <end position="187"/>
    </location>
</feature>
<comment type="caution">
    <text evidence="8">The sequence shown here is derived from an EMBL/GenBank/DDBJ whole genome shotgun (WGS) entry which is preliminary data.</text>
</comment>
<dbReference type="InterPro" id="IPR036259">
    <property type="entry name" value="MFS_trans_sf"/>
</dbReference>
<dbReference type="PANTHER" id="PTHR23501">
    <property type="entry name" value="MAJOR FACILITATOR SUPERFAMILY"/>
    <property type="match status" value="1"/>
</dbReference>
<keyword evidence="3 6" id="KW-1133">Transmembrane helix</keyword>
<evidence type="ECO:0000313" key="9">
    <source>
        <dbReference type="Proteomes" id="UP000253759"/>
    </source>
</evidence>
<evidence type="ECO:0000259" key="7">
    <source>
        <dbReference type="PROSITE" id="PS50850"/>
    </source>
</evidence>
<keyword evidence="4 6" id="KW-0472">Membrane</keyword>
<feature type="transmembrane region" description="Helical" evidence="6">
    <location>
        <begin position="482"/>
        <end position="505"/>
    </location>
</feature>
<feature type="transmembrane region" description="Helical" evidence="6">
    <location>
        <begin position="42"/>
        <end position="64"/>
    </location>
</feature>
<dbReference type="GO" id="GO:0005886">
    <property type="term" value="C:plasma membrane"/>
    <property type="evidence" value="ECO:0007669"/>
    <property type="project" value="TreeGrafter"/>
</dbReference>
<evidence type="ECO:0000256" key="3">
    <source>
        <dbReference type="ARBA" id="ARBA00022989"/>
    </source>
</evidence>
<reference evidence="9" key="1">
    <citation type="submission" date="2018-07" db="EMBL/GenBank/DDBJ databases">
        <authorList>
            <person name="Liu B.-T."/>
            <person name="Du Z."/>
        </authorList>
    </citation>
    <scope>NUCLEOTIDE SEQUENCE [LARGE SCALE GENOMIC DNA]</scope>
    <source>
        <strain evidence="9">XYN52</strain>
    </source>
</reference>
<gene>
    <name evidence="8" type="ORF">DVH29_15495</name>
</gene>
<evidence type="ECO:0000313" key="8">
    <source>
        <dbReference type="EMBL" id="RDE07683.1"/>
    </source>
</evidence>